<keyword evidence="2" id="KW-1185">Reference proteome</keyword>
<name>A0A5P2FVQ3_9BACT</name>
<protein>
    <submittedName>
        <fullName evidence="1">Uncharacterized protein</fullName>
    </submittedName>
</protein>
<dbReference type="EMBL" id="CP044016">
    <property type="protein sequence ID" value="QES87584.1"/>
    <property type="molecule type" value="Genomic_DNA"/>
</dbReference>
<proteinExistence type="predicted"/>
<accession>A0A5P2FVQ3</accession>
<sequence>MKFEEKIVDEEKLTRFLFKETVSKDSKTGIPKVKKNKVYVDTRNETSLQRNKYTDNTRCMFLANRILDIKKNMAPPQTDIHYGFAIFKCSDFYHVKNDLLKTLRKSESEVKLSKDDFCNESSQPDSNISIFLEASPSDLNDKPISNDDASADINNPDYQVGHAHIRFYNPIPPNNYPRPEARLFSEKLCEKSSIEFL</sequence>
<evidence type="ECO:0000313" key="2">
    <source>
        <dbReference type="Proteomes" id="UP000292424"/>
    </source>
</evidence>
<evidence type="ECO:0000313" key="1">
    <source>
        <dbReference type="EMBL" id="QES87584.1"/>
    </source>
</evidence>
<reference evidence="1 2" key="1">
    <citation type="submission" date="2019-09" db="EMBL/GenBank/DDBJ databases">
        <title>Complete genome sequence of Arachidicoccus sp. B3-10 isolated from apple orchard soil.</title>
        <authorList>
            <person name="Kim H.S."/>
            <person name="Han K.-I."/>
            <person name="Suh M.K."/>
            <person name="Lee K.C."/>
            <person name="Eom M.K."/>
            <person name="Kim J.-S."/>
            <person name="Kang S.W."/>
            <person name="Sin Y."/>
            <person name="Lee J.-S."/>
        </authorList>
    </citation>
    <scope>NUCLEOTIDE SEQUENCE [LARGE SCALE GENOMIC DNA]</scope>
    <source>
        <strain evidence="1 2">B3-10</strain>
    </source>
</reference>
<organism evidence="1 2">
    <name type="scientific">Rhizosphaericola mali</name>
    <dbReference type="NCBI Taxonomy" id="2545455"/>
    <lineage>
        <taxon>Bacteria</taxon>
        <taxon>Pseudomonadati</taxon>
        <taxon>Bacteroidota</taxon>
        <taxon>Chitinophagia</taxon>
        <taxon>Chitinophagales</taxon>
        <taxon>Chitinophagaceae</taxon>
        <taxon>Rhizosphaericola</taxon>
    </lineage>
</organism>
<gene>
    <name evidence="1" type="ORF">E0W69_002510</name>
</gene>
<dbReference type="Proteomes" id="UP000292424">
    <property type="component" value="Chromosome"/>
</dbReference>
<dbReference type="KEGG" id="arac:E0W69_002510"/>
<dbReference type="RefSeq" id="WP_131328473.1">
    <property type="nucleotide sequence ID" value="NZ_CP044016.1"/>
</dbReference>
<dbReference type="AlphaFoldDB" id="A0A5P2FVQ3"/>